<dbReference type="GO" id="GO:0031391">
    <property type="term" value="C:Elg1 RFC-like complex"/>
    <property type="evidence" value="ECO:0007669"/>
    <property type="project" value="TreeGrafter"/>
</dbReference>
<dbReference type="Pfam" id="PF00004">
    <property type="entry name" value="AAA"/>
    <property type="match status" value="1"/>
</dbReference>
<evidence type="ECO:0000313" key="10">
    <source>
        <dbReference type="Proteomes" id="UP000237144"/>
    </source>
</evidence>
<evidence type="ECO:0000256" key="5">
    <source>
        <dbReference type="ARBA" id="ARBA00022840"/>
    </source>
</evidence>
<keyword evidence="3" id="KW-0235">DNA replication</keyword>
<evidence type="ECO:0000256" key="4">
    <source>
        <dbReference type="ARBA" id="ARBA00022741"/>
    </source>
</evidence>
<keyword evidence="4" id="KW-0547">Nucleotide-binding</keyword>
<evidence type="ECO:0000256" key="6">
    <source>
        <dbReference type="ARBA" id="ARBA00023242"/>
    </source>
</evidence>
<dbReference type="InterPro" id="IPR027417">
    <property type="entry name" value="P-loop_NTPase"/>
</dbReference>
<reference evidence="9 10" key="1">
    <citation type="journal article" date="2018" name="Front. Microbiol.">
        <title>Prospects for Fungal Bioremediation of Acidic Radioactive Waste Sites: Characterization and Genome Sequence of Rhodotorula taiwanensis MD1149.</title>
        <authorList>
            <person name="Tkavc R."/>
            <person name="Matrosova V.Y."/>
            <person name="Grichenko O.E."/>
            <person name="Gostincar C."/>
            <person name="Volpe R.P."/>
            <person name="Klimenkova P."/>
            <person name="Gaidamakova E.K."/>
            <person name="Zhou C.E."/>
            <person name="Stewart B.J."/>
            <person name="Lyman M.G."/>
            <person name="Malfatti S.A."/>
            <person name="Rubinfeld B."/>
            <person name="Courtot M."/>
            <person name="Singh J."/>
            <person name="Dalgard C.L."/>
            <person name="Hamilton T."/>
            <person name="Frey K.G."/>
            <person name="Gunde-Cimerman N."/>
            <person name="Dugan L."/>
            <person name="Daly M.J."/>
        </authorList>
    </citation>
    <scope>NUCLEOTIDE SEQUENCE [LARGE SCALE GENOMIC DNA]</scope>
    <source>
        <strain evidence="9 10">MD1149</strain>
    </source>
</reference>
<evidence type="ECO:0000256" key="2">
    <source>
        <dbReference type="ARBA" id="ARBA00005378"/>
    </source>
</evidence>
<evidence type="ECO:0000313" key="9">
    <source>
        <dbReference type="EMBL" id="POY73563.1"/>
    </source>
</evidence>
<comment type="similarity">
    <text evidence="2">Belongs to the activator 1 small subunits family.</text>
</comment>
<dbReference type="SUPFAM" id="SSF52540">
    <property type="entry name" value="P-loop containing nucleoside triphosphate hydrolases"/>
    <property type="match status" value="1"/>
</dbReference>
<dbReference type="InterPro" id="IPR003593">
    <property type="entry name" value="AAA+_ATPase"/>
</dbReference>
<evidence type="ECO:0000259" key="8">
    <source>
        <dbReference type="SMART" id="SM00382"/>
    </source>
</evidence>
<dbReference type="InterPro" id="IPR003959">
    <property type="entry name" value="ATPase_AAA_core"/>
</dbReference>
<dbReference type="GO" id="GO:0006271">
    <property type="term" value="P:DNA strand elongation involved in DNA replication"/>
    <property type="evidence" value="ECO:0007669"/>
    <property type="project" value="UniProtKB-ARBA"/>
</dbReference>
<feature type="domain" description="AAA+ ATPase" evidence="8">
    <location>
        <begin position="70"/>
        <end position="203"/>
    </location>
</feature>
<dbReference type="AlphaFoldDB" id="A0A2S5B9W5"/>
<dbReference type="GO" id="GO:0031390">
    <property type="term" value="C:Ctf18 RFC-like complex"/>
    <property type="evidence" value="ECO:0007669"/>
    <property type="project" value="TreeGrafter"/>
</dbReference>
<dbReference type="GO" id="GO:0031389">
    <property type="term" value="C:Rad17 RFC-like complex"/>
    <property type="evidence" value="ECO:0007669"/>
    <property type="project" value="TreeGrafter"/>
</dbReference>
<dbReference type="InterPro" id="IPR013748">
    <property type="entry name" value="Rep_factorC_C"/>
</dbReference>
<dbReference type="FunFam" id="1.10.8.60:FF:000028">
    <property type="entry name" value="Replication factor C subunit 5"/>
    <property type="match status" value="1"/>
</dbReference>
<dbReference type="GO" id="GO:0005663">
    <property type="term" value="C:DNA replication factor C complex"/>
    <property type="evidence" value="ECO:0007669"/>
    <property type="project" value="TreeGrafter"/>
</dbReference>
<evidence type="ECO:0000256" key="1">
    <source>
        <dbReference type="ARBA" id="ARBA00004123"/>
    </source>
</evidence>
<dbReference type="Proteomes" id="UP000237144">
    <property type="component" value="Unassembled WGS sequence"/>
</dbReference>
<keyword evidence="10" id="KW-1185">Reference proteome</keyword>
<dbReference type="NCBIfam" id="NF001679">
    <property type="entry name" value="PRK00440.1"/>
    <property type="match status" value="1"/>
</dbReference>
<dbReference type="FunFam" id="1.20.272.10:FF:000004">
    <property type="entry name" value="Replication factor C subunit 5"/>
    <property type="match status" value="1"/>
</dbReference>
<dbReference type="PANTHER" id="PTHR11669:SF9">
    <property type="entry name" value="REPLICATION FACTOR C SUBUNIT 5"/>
    <property type="match status" value="1"/>
</dbReference>
<dbReference type="CDD" id="cd00009">
    <property type="entry name" value="AAA"/>
    <property type="match status" value="1"/>
</dbReference>
<dbReference type="FunFam" id="3.40.50.300:FF:000129">
    <property type="entry name" value="Replication factor C subunit 5"/>
    <property type="match status" value="1"/>
</dbReference>
<dbReference type="Gene3D" id="1.20.272.10">
    <property type="match status" value="1"/>
</dbReference>
<keyword evidence="5" id="KW-0067">ATP-binding</keyword>
<evidence type="ECO:0000256" key="3">
    <source>
        <dbReference type="ARBA" id="ARBA00022705"/>
    </source>
</evidence>
<dbReference type="CDD" id="cd18140">
    <property type="entry name" value="HLD_clamp_RFC"/>
    <property type="match status" value="1"/>
</dbReference>
<dbReference type="InterPro" id="IPR008921">
    <property type="entry name" value="DNA_pol3_clamp-load_cplx_C"/>
</dbReference>
<keyword evidence="6" id="KW-0539">Nucleus</keyword>
<dbReference type="GO" id="GO:0005524">
    <property type="term" value="F:ATP binding"/>
    <property type="evidence" value="ECO:0007669"/>
    <property type="project" value="UniProtKB-KW"/>
</dbReference>
<comment type="subcellular location">
    <subcellularLocation>
        <location evidence="1">Nucleus</location>
    </subcellularLocation>
</comment>
<dbReference type="Gene3D" id="3.40.50.300">
    <property type="entry name" value="P-loop containing nucleotide triphosphate hydrolases"/>
    <property type="match status" value="1"/>
</dbReference>
<dbReference type="GO" id="GO:0003677">
    <property type="term" value="F:DNA binding"/>
    <property type="evidence" value="ECO:0007669"/>
    <property type="project" value="InterPro"/>
</dbReference>
<name>A0A2S5B9W5_9BASI</name>
<dbReference type="STRING" id="741276.A0A2S5B9W5"/>
<dbReference type="Pfam" id="PF08542">
    <property type="entry name" value="Rep_fac_C"/>
    <property type="match status" value="1"/>
</dbReference>
<accession>A0A2S5B9W5</accession>
<dbReference type="EMBL" id="PJQD01000036">
    <property type="protein sequence ID" value="POY73563.1"/>
    <property type="molecule type" value="Genomic_DNA"/>
</dbReference>
<dbReference type="PANTHER" id="PTHR11669">
    <property type="entry name" value="REPLICATION FACTOR C / DNA POLYMERASE III GAMMA-TAU SUBUNIT"/>
    <property type="match status" value="1"/>
</dbReference>
<gene>
    <name evidence="9" type="ORF">BMF94_3501</name>
</gene>
<dbReference type="SUPFAM" id="SSF48019">
    <property type="entry name" value="post-AAA+ oligomerization domain-like"/>
    <property type="match status" value="1"/>
</dbReference>
<dbReference type="SMART" id="SM00382">
    <property type="entry name" value="AAA"/>
    <property type="match status" value="1"/>
</dbReference>
<proteinExistence type="inferred from homology"/>
<dbReference type="GO" id="GO:0016887">
    <property type="term" value="F:ATP hydrolysis activity"/>
    <property type="evidence" value="ECO:0007669"/>
    <property type="project" value="InterPro"/>
</dbReference>
<dbReference type="GO" id="GO:0003689">
    <property type="term" value="F:DNA clamp loader activity"/>
    <property type="evidence" value="ECO:0007669"/>
    <property type="project" value="TreeGrafter"/>
</dbReference>
<dbReference type="InterPro" id="IPR050238">
    <property type="entry name" value="DNA_Rep/Repair_Clamp_Loader"/>
</dbReference>
<dbReference type="GO" id="GO:0006281">
    <property type="term" value="P:DNA repair"/>
    <property type="evidence" value="ECO:0007669"/>
    <property type="project" value="TreeGrafter"/>
</dbReference>
<comment type="caution">
    <text evidence="9">The sequence shown here is derived from an EMBL/GenBank/DDBJ whole genome shotgun (WGS) entry which is preliminary data.</text>
</comment>
<dbReference type="InterPro" id="IPR047854">
    <property type="entry name" value="RFC_lid"/>
</dbReference>
<evidence type="ECO:0000256" key="7">
    <source>
        <dbReference type="ARBA" id="ARBA00070184"/>
    </source>
</evidence>
<dbReference type="OrthoDB" id="4199794at2759"/>
<organism evidence="9 10">
    <name type="scientific">Rhodotorula taiwanensis</name>
    <dbReference type="NCBI Taxonomy" id="741276"/>
    <lineage>
        <taxon>Eukaryota</taxon>
        <taxon>Fungi</taxon>
        <taxon>Dikarya</taxon>
        <taxon>Basidiomycota</taxon>
        <taxon>Pucciniomycotina</taxon>
        <taxon>Microbotryomycetes</taxon>
        <taxon>Sporidiobolales</taxon>
        <taxon>Sporidiobolaceae</taxon>
        <taxon>Rhodotorula</taxon>
    </lineage>
</organism>
<protein>
    <recommendedName>
        <fullName evidence="7">Replication factor C subunit 3</fullName>
    </recommendedName>
</protein>
<dbReference type="Gene3D" id="1.10.8.60">
    <property type="match status" value="1"/>
</dbReference>
<sequence length="361" mass="39642">MSNGDVTMAEASTNGKVDKGKGKAGDIGLAELITSDNLPWVEKYRPATLDDVVAHKDIIATIDQFISKNRVPHLLFYGPPGTGKTSTILAVARKLYGTGALLRNNCLELNASDDRGIDVVREQIKNFASTRMQGGGGTAGFKLIILDEADMMTSAAQSALRRVIEQYTKNVRFCIICNYVNKIIPAVQSRCTRFRFAPLPQIEVEKRLNHVIEQEKVSLSEDGRRALLKLSRGDMRRALNVLQACHAAYELTTETEVYQCTGNPEPADIEEIMKSMMNDSFEAAYQRVSAMKAEKGLALQDIIQGIYEFAMDVGFSAPTRVYFLDQLSQVEHRLSTGGSEKLQLTALLGATKNAVELSAAA</sequence>